<gene>
    <name evidence="1" type="ORF">FCM35_KLT08209</name>
</gene>
<dbReference type="Proteomes" id="UP000623129">
    <property type="component" value="Unassembled WGS sequence"/>
</dbReference>
<proteinExistence type="predicted"/>
<keyword evidence="2" id="KW-1185">Reference proteome</keyword>
<dbReference type="InterPro" id="IPR032675">
    <property type="entry name" value="LRR_dom_sf"/>
</dbReference>
<name>A0A833VK51_9POAL</name>
<dbReference type="OrthoDB" id="2242903at2759"/>
<reference evidence="1" key="1">
    <citation type="submission" date="2020-01" db="EMBL/GenBank/DDBJ databases">
        <title>Genome sequence of Kobresia littledalei, the first chromosome-level genome in the family Cyperaceae.</title>
        <authorList>
            <person name="Qu G."/>
        </authorList>
    </citation>
    <scope>NUCLEOTIDE SEQUENCE</scope>
    <source>
        <strain evidence="1">C.B.Clarke</strain>
        <tissue evidence="1">Leaf</tissue>
    </source>
</reference>
<dbReference type="EMBL" id="SWLB01000018">
    <property type="protein sequence ID" value="KAF3326579.1"/>
    <property type="molecule type" value="Genomic_DNA"/>
</dbReference>
<evidence type="ECO:0000313" key="2">
    <source>
        <dbReference type="Proteomes" id="UP000623129"/>
    </source>
</evidence>
<dbReference type="AlphaFoldDB" id="A0A833VK51"/>
<organism evidence="1 2">
    <name type="scientific">Carex littledalei</name>
    <dbReference type="NCBI Taxonomy" id="544730"/>
    <lineage>
        <taxon>Eukaryota</taxon>
        <taxon>Viridiplantae</taxon>
        <taxon>Streptophyta</taxon>
        <taxon>Embryophyta</taxon>
        <taxon>Tracheophyta</taxon>
        <taxon>Spermatophyta</taxon>
        <taxon>Magnoliopsida</taxon>
        <taxon>Liliopsida</taxon>
        <taxon>Poales</taxon>
        <taxon>Cyperaceae</taxon>
        <taxon>Cyperoideae</taxon>
        <taxon>Cariceae</taxon>
        <taxon>Carex</taxon>
        <taxon>Carex subgen. Euthyceras</taxon>
    </lineage>
</organism>
<accession>A0A833VK51</accession>
<protein>
    <submittedName>
        <fullName evidence="1">F-box/LRR-repeat protein</fullName>
    </submittedName>
</protein>
<dbReference type="SUPFAM" id="SSF52047">
    <property type="entry name" value="RNI-like"/>
    <property type="match status" value="1"/>
</dbReference>
<comment type="caution">
    <text evidence="1">The sequence shown here is derived from an EMBL/GenBank/DDBJ whole genome shotgun (WGS) entry which is preliminary data.</text>
</comment>
<evidence type="ECO:0000313" key="1">
    <source>
        <dbReference type="EMBL" id="KAF3326579.1"/>
    </source>
</evidence>
<sequence length="128" mass="14474">MQSTSGNLENLVIRKARLSFSGMKVMLKLTSLTLEFVTIDDENLVKINECLPFLHVLNMTRIIGLKEPKIQLLHLQACRFTGYPRSIIIRAPNLTELKLRCIEPNLLILECPSVSDLNISIVEPSETI</sequence>
<dbReference type="Gene3D" id="3.80.10.10">
    <property type="entry name" value="Ribonuclease Inhibitor"/>
    <property type="match status" value="1"/>
</dbReference>